<sequence>MRVQHSPPERHAGSQGRAKAVLTPAQRAPLDGILAVPQLRAHLDRKPNVEGAAQFKKEGIWPRRSSSFSGVVNFFPGISRTSFKDLAEDEAKEEEGSDGTKVAPAPMGESQGTGGPTVAQSNQPFSCQSKPYLLAIVQQMTQIMANLQ</sequence>
<keyword evidence="3" id="KW-1185">Reference proteome</keyword>
<organism evidence="2 3">
    <name type="scientific">Austropuccinia psidii MF-1</name>
    <dbReference type="NCBI Taxonomy" id="1389203"/>
    <lineage>
        <taxon>Eukaryota</taxon>
        <taxon>Fungi</taxon>
        <taxon>Dikarya</taxon>
        <taxon>Basidiomycota</taxon>
        <taxon>Pucciniomycotina</taxon>
        <taxon>Pucciniomycetes</taxon>
        <taxon>Pucciniales</taxon>
        <taxon>Sphaerophragmiaceae</taxon>
        <taxon>Austropuccinia</taxon>
    </lineage>
</organism>
<protein>
    <submittedName>
        <fullName evidence="2">Uncharacterized protein</fullName>
    </submittedName>
</protein>
<dbReference type="Proteomes" id="UP000765509">
    <property type="component" value="Unassembled WGS sequence"/>
</dbReference>
<name>A0A9Q3HJ00_9BASI</name>
<dbReference type="EMBL" id="AVOT02017459">
    <property type="protein sequence ID" value="MBW0503560.1"/>
    <property type="molecule type" value="Genomic_DNA"/>
</dbReference>
<accession>A0A9Q3HJ00</accession>
<evidence type="ECO:0000313" key="2">
    <source>
        <dbReference type="EMBL" id="MBW0503560.1"/>
    </source>
</evidence>
<reference evidence="2" key="1">
    <citation type="submission" date="2021-03" db="EMBL/GenBank/DDBJ databases">
        <title>Draft genome sequence of rust myrtle Austropuccinia psidii MF-1, a brazilian biotype.</title>
        <authorList>
            <person name="Quecine M.C."/>
            <person name="Pachon D.M.R."/>
            <person name="Bonatelli M.L."/>
            <person name="Correr F.H."/>
            <person name="Franceschini L.M."/>
            <person name="Leite T.F."/>
            <person name="Margarido G.R.A."/>
            <person name="Almeida C.A."/>
            <person name="Ferrarezi J.A."/>
            <person name="Labate C.A."/>
        </authorList>
    </citation>
    <scope>NUCLEOTIDE SEQUENCE</scope>
    <source>
        <strain evidence="2">MF-1</strain>
    </source>
</reference>
<evidence type="ECO:0000256" key="1">
    <source>
        <dbReference type="SAM" id="MobiDB-lite"/>
    </source>
</evidence>
<gene>
    <name evidence="2" type="ORF">O181_043275</name>
</gene>
<evidence type="ECO:0000313" key="3">
    <source>
        <dbReference type="Proteomes" id="UP000765509"/>
    </source>
</evidence>
<proteinExistence type="predicted"/>
<feature type="region of interest" description="Disordered" evidence="1">
    <location>
        <begin position="85"/>
        <end position="123"/>
    </location>
</feature>
<feature type="compositionally biased region" description="Acidic residues" evidence="1">
    <location>
        <begin position="87"/>
        <end position="97"/>
    </location>
</feature>
<comment type="caution">
    <text evidence="2">The sequence shown here is derived from an EMBL/GenBank/DDBJ whole genome shotgun (WGS) entry which is preliminary data.</text>
</comment>
<dbReference type="AlphaFoldDB" id="A0A9Q3HJ00"/>